<dbReference type="AlphaFoldDB" id="A0A5N6BJ64"/>
<protein>
    <recommendedName>
        <fullName evidence="4">PH domain-containing protein</fullName>
    </recommendedName>
</protein>
<evidence type="ECO:0000313" key="2">
    <source>
        <dbReference type="EMBL" id="KAB8180455.1"/>
    </source>
</evidence>
<name>A0A5N6BJ64_9ACTN</name>
<evidence type="ECO:0008006" key="4">
    <source>
        <dbReference type="Google" id="ProtNLM"/>
    </source>
</evidence>
<proteinExistence type="predicted"/>
<comment type="caution">
    <text evidence="2">The sequence shown here is derived from an EMBL/GenBank/DDBJ whole genome shotgun (WGS) entry which is preliminary data.</text>
</comment>
<feature type="transmembrane region" description="Helical" evidence="1">
    <location>
        <begin position="28"/>
        <end position="47"/>
    </location>
</feature>
<keyword evidence="3" id="KW-1185">Reference proteome</keyword>
<accession>A0A5N6BJ64</accession>
<dbReference type="RefSeq" id="WP_139579193.1">
    <property type="nucleotide sequence ID" value="NZ_VDMA02000022.1"/>
</dbReference>
<keyword evidence="1" id="KW-0472">Membrane</keyword>
<evidence type="ECO:0000313" key="3">
    <source>
        <dbReference type="Proteomes" id="UP000313066"/>
    </source>
</evidence>
<gene>
    <name evidence="2" type="ORF">FH610_033255</name>
</gene>
<sequence>MGVVGGALLLAGLAVILSGAVIHDLASALFFSFVLGACTFVVWLIAWHSKIRATPAALFVDNFLIVREIPWSHVKDIVLGSGIVVVLDDDEVIGSLHFGGSVLGMITGYPSYRRSLRRLQDALAGYKNNGEHEAREKKTYMKFPWIAALAWFLLYAIPSLLQL</sequence>
<keyword evidence="1" id="KW-0812">Transmembrane</keyword>
<dbReference type="Proteomes" id="UP000313066">
    <property type="component" value="Unassembled WGS sequence"/>
</dbReference>
<dbReference type="EMBL" id="VDMA02000022">
    <property type="protein sequence ID" value="KAB8180455.1"/>
    <property type="molecule type" value="Genomic_DNA"/>
</dbReference>
<reference evidence="2 3" key="1">
    <citation type="submission" date="2019-10" db="EMBL/GenBank/DDBJ databases">
        <title>Nonomuraea sp. nov., isolated from Phyllanthus amarus.</title>
        <authorList>
            <person name="Klykleung N."/>
            <person name="Tanasupawat S."/>
        </authorList>
    </citation>
    <scope>NUCLEOTIDE SEQUENCE [LARGE SCALE GENOMIC DNA]</scope>
    <source>
        <strain evidence="2 3">CR1-09</strain>
    </source>
</reference>
<organism evidence="2 3">
    <name type="scientific">Microbispora catharanthi</name>
    <dbReference type="NCBI Taxonomy" id="1712871"/>
    <lineage>
        <taxon>Bacteria</taxon>
        <taxon>Bacillati</taxon>
        <taxon>Actinomycetota</taxon>
        <taxon>Actinomycetes</taxon>
        <taxon>Streptosporangiales</taxon>
        <taxon>Streptosporangiaceae</taxon>
        <taxon>Microbispora</taxon>
    </lineage>
</organism>
<keyword evidence="1" id="KW-1133">Transmembrane helix</keyword>
<evidence type="ECO:0000256" key="1">
    <source>
        <dbReference type="SAM" id="Phobius"/>
    </source>
</evidence>
<feature type="transmembrane region" description="Helical" evidence="1">
    <location>
        <begin position="143"/>
        <end position="161"/>
    </location>
</feature>